<feature type="domain" description="EAL" evidence="9">
    <location>
        <begin position="913"/>
        <end position="1168"/>
    </location>
</feature>
<dbReference type="NCBIfam" id="TIGR00229">
    <property type="entry name" value="sensory_box"/>
    <property type="match status" value="2"/>
</dbReference>
<dbReference type="SMART" id="SM00052">
    <property type="entry name" value="EAL"/>
    <property type="match status" value="1"/>
</dbReference>
<dbReference type="PANTHER" id="PTHR44757:SF2">
    <property type="entry name" value="BIOFILM ARCHITECTURE MAINTENANCE PROTEIN MBAA"/>
    <property type="match status" value="1"/>
</dbReference>
<dbReference type="NCBIfam" id="TIGR00254">
    <property type="entry name" value="GGDEF"/>
    <property type="match status" value="1"/>
</dbReference>
<comment type="subcellular location">
    <subcellularLocation>
        <location evidence="1">Cell membrane</location>
        <topology evidence="1">Multi-pass membrane protein</topology>
    </subcellularLocation>
</comment>
<dbReference type="Gene3D" id="3.30.70.270">
    <property type="match status" value="1"/>
</dbReference>
<dbReference type="InterPro" id="IPR043128">
    <property type="entry name" value="Rev_trsase/Diguanyl_cyclase"/>
</dbReference>
<dbReference type="SUPFAM" id="SSF55785">
    <property type="entry name" value="PYP-like sensor domain (PAS domain)"/>
    <property type="match status" value="2"/>
</dbReference>
<dbReference type="Gene3D" id="3.30.450.40">
    <property type="match status" value="1"/>
</dbReference>
<feature type="transmembrane region" description="Helical" evidence="6">
    <location>
        <begin position="118"/>
        <end position="141"/>
    </location>
</feature>
<dbReference type="InterPro" id="IPR001610">
    <property type="entry name" value="PAC"/>
</dbReference>
<dbReference type="Gene3D" id="3.20.20.450">
    <property type="entry name" value="EAL domain"/>
    <property type="match status" value="1"/>
</dbReference>
<dbReference type="Pfam" id="PF08448">
    <property type="entry name" value="PAS_4"/>
    <property type="match status" value="1"/>
</dbReference>
<dbReference type="Pfam" id="PF13185">
    <property type="entry name" value="GAF_2"/>
    <property type="match status" value="1"/>
</dbReference>
<evidence type="ECO:0000259" key="7">
    <source>
        <dbReference type="PROSITE" id="PS50112"/>
    </source>
</evidence>
<dbReference type="PANTHER" id="PTHR44757">
    <property type="entry name" value="DIGUANYLATE CYCLASE DGCP"/>
    <property type="match status" value="1"/>
</dbReference>
<dbReference type="InterPro" id="IPR035919">
    <property type="entry name" value="EAL_sf"/>
</dbReference>
<evidence type="ECO:0000259" key="10">
    <source>
        <dbReference type="PROSITE" id="PS50887"/>
    </source>
</evidence>
<feature type="transmembrane region" description="Helical" evidence="6">
    <location>
        <begin position="153"/>
        <end position="175"/>
    </location>
</feature>
<keyword evidence="12" id="KW-1185">Reference proteome</keyword>
<dbReference type="CDD" id="cd01948">
    <property type="entry name" value="EAL"/>
    <property type="match status" value="1"/>
</dbReference>
<dbReference type="Pfam" id="PF00990">
    <property type="entry name" value="GGDEF"/>
    <property type="match status" value="1"/>
</dbReference>
<feature type="domain" description="PAC" evidence="8">
    <location>
        <begin position="687"/>
        <end position="739"/>
    </location>
</feature>
<organism evidence="11 12">
    <name type="scientific">Undibacterium arcticum</name>
    <dbReference type="NCBI Taxonomy" id="1762892"/>
    <lineage>
        <taxon>Bacteria</taxon>
        <taxon>Pseudomonadati</taxon>
        <taxon>Pseudomonadota</taxon>
        <taxon>Betaproteobacteria</taxon>
        <taxon>Burkholderiales</taxon>
        <taxon>Oxalobacteraceae</taxon>
        <taxon>Undibacterium</taxon>
    </lineage>
</organism>
<evidence type="ECO:0000313" key="11">
    <source>
        <dbReference type="EMBL" id="MFC3109870.1"/>
    </source>
</evidence>
<dbReference type="PROSITE" id="PS50887">
    <property type="entry name" value="GGDEF"/>
    <property type="match status" value="1"/>
</dbReference>
<evidence type="ECO:0000256" key="6">
    <source>
        <dbReference type="SAM" id="Phobius"/>
    </source>
</evidence>
<dbReference type="SMART" id="SM00065">
    <property type="entry name" value="GAF"/>
    <property type="match status" value="1"/>
</dbReference>
<dbReference type="EMBL" id="JBHRTP010000057">
    <property type="protein sequence ID" value="MFC3109870.1"/>
    <property type="molecule type" value="Genomic_DNA"/>
</dbReference>
<dbReference type="InterPro" id="IPR013656">
    <property type="entry name" value="PAS_4"/>
</dbReference>
<accession>A0ABV7F7G4</accession>
<dbReference type="InterPro" id="IPR000700">
    <property type="entry name" value="PAS-assoc_C"/>
</dbReference>
<dbReference type="PROSITE" id="PS50113">
    <property type="entry name" value="PAC"/>
    <property type="match status" value="2"/>
</dbReference>
<proteinExistence type="predicted"/>
<dbReference type="InterPro" id="IPR029016">
    <property type="entry name" value="GAF-like_dom_sf"/>
</dbReference>
<dbReference type="InterPro" id="IPR007895">
    <property type="entry name" value="MASE1"/>
</dbReference>
<dbReference type="SMART" id="SM00091">
    <property type="entry name" value="PAS"/>
    <property type="match status" value="2"/>
</dbReference>
<keyword evidence="5 6" id="KW-0472">Membrane</keyword>
<feature type="transmembrane region" description="Helical" evidence="6">
    <location>
        <begin position="272"/>
        <end position="291"/>
    </location>
</feature>
<evidence type="ECO:0000256" key="2">
    <source>
        <dbReference type="ARBA" id="ARBA00022475"/>
    </source>
</evidence>
<dbReference type="SUPFAM" id="SSF55781">
    <property type="entry name" value="GAF domain-like"/>
    <property type="match status" value="1"/>
</dbReference>
<dbReference type="InterPro" id="IPR001633">
    <property type="entry name" value="EAL_dom"/>
</dbReference>
<feature type="domain" description="PAS" evidence="7">
    <location>
        <begin position="613"/>
        <end position="683"/>
    </location>
</feature>
<feature type="transmembrane region" description="Helical" evidence="6">
    <location>
        <begin position="78"/>
        <end position="98"/>
    </location>
</feature>
<dbReference type="RefSeq" id="WP_390327409.1">
    <property type="nucleotide sequence ID" value="NZ_JBHRTP010000057.1"/>
</dbReference>
<dbReference type="SUPFAM" id="SSF141868">
    <property type="entry name" value="EAL domain-like"/>
    <property type="match status" value="1"/>
</dbReference>
<dbReference type="InterPro" id="IPR052155">
    <property type="entry name" value="Biofilm_reg_signaling"/>
</dbReference>
<dbReference type="InterPro" id="IPR013655">
    <property type="entry name" value="PAS_fold_3"/>
</dbReference>
<feature type="transmembrane region" description="Helical" evidence="6">
    <location>
        <begin position="12"/>
        <end position="33"/>
    </location>
</feature>
<dbReference type="InterPro" id="IPR000014">
    <property type="entry name" value="PAS"/>
</dbReference>
<dbReference type="Proteomes" id="UP001595530">
    <property type="component" value="Unassembled WGS sequence"/>
</dbReference>
<keyword evidence="4 6" id="KW-1133">Transmembrane helix</keyword>
<keyword evidence="3 6" id="KW-0812">Transmembrane</keyword>
<dbReference type="SMART" id="SM00086">
    <property type="entry name" value="PAC"/>
    <property type="match status" value="1"/>
</dbReference>
<dbReference type="Gene3D" id="3.30.450.20">
    <property type="entry name" value="PAS domain"/>
    <property type="match status" value="2"/>
</dbReference>
<reference evidence="12" key="1">
    <citation type="journal article" date="2019" name="Int. J. Syst. Evol. Microbiol.">
        <title>The Global Catalogue of Microorganisms (GCM) 10K type strain sequencing project: providing services to taxonomists for standard genome sequencing and annotation.</title>
        <authorList>
            <consortium name="The Broad Institute Genomics Platform"/>
            <consortium name="The Broad Institute Genome Sequencing Center for Infectious Disease"/>
            <person name="Wu L."/>
            <person name="Ma J."/>
        </authorList>
    </citation>
    <scope>NUCLEOTIDE SEQUENCE [LARGE SCALE GENOMIC DNA]</scope>
    <source>
        <strain evidence="12">KCTC 42986</strain>
    </source>
</reference>
<gene>
    <name evidence="11" type="ORF">ACFOFO_18200</name>
</gene>
<dbReference type="Pfam" id="PF05231">
    <property type="entry name" value="MASE1"/>
    <property type="match status" value="1"/>
</dbReference>
<feature type="transmembrane region" description="Helical" evidence="6">
    <location>
        <begin position="40"/>
        <end position="58"/>
    </location>
</feature>
<keyword evidence="2" id="KW-1003">Cell membrane</keyword>
<evidence type="ECO:0000256" key="3">
    <source>
        <dbReference type="ARBA" id="ARBA00022692"/>
    </source>
</evidence>
<dbReference type="InterPro" id="IPR029787">
    <property type="entry name" value="Nucleotide_cyclase"/>
</dbReference>
<dbReference type="Pfam" id="PF00563">
    <property type="entry name" value="EAL"/>
    <property type="match status" value="1"/>
</dbReference>
<dbReference type="PROSITE" id="PS50883">
    <property type="entry name" value="EAL"/>
    <property type="match status" value="1"/>
</dbReference>
<protein>
    <submittedName>
        <fullName evidence="11">EAL domain-containing protein</fullName>
    </submittedName>
</protein>
<dbReference type="SMART" id="SM00267">
    <property type="entry name" value="GGDEF"/>
    <property type="match status" value="1"/>
</dbReference>
<evidence type="ECO:0000256" key="4">
    <source>
        <dbReference type="ARBA" id="ARBA00022989"/>
    </source>
</evidence>
<evidence type="ECO:0000313" key="12">
    <source>
        <dbReference type="Proteomes" id="UP001595530"/>
    </source>
</evidence>
<evidence type="ECO:0000256" key="5">
    <source>
        <dbReference type="ARBA" id="ARBA00023136"/>
    </source>
</evidence>
<comment type="caution">
    <text evidence="11">The sequence shown here is derived from an EMBL/GenBank/DDBJ whole genome shotgun (WGS) entry which is preliminary data.</text>
</comment>
<feature type="transmembrane region" description="Helical" evidence="6">
    <location>
        <begin position="187"/>
        <end position="209"/>
    </location>
</feature>
<name>A0ABV7F7G4_9BURK</name>
<sequence>MNSFSTDRWHHVARLAGVTLCYVLLYKVSLIYATAQDHITLVWLPGGMALAVLLVGGNRFWSSIFVGAFSVSLLTGNSWLASVAIAAGSSAEPLLGAWLLRRAGFDPAVRRARDFFKLLFLAGLLSPAVSALTGVGTLLLSDVIDASAFLPDLLYWWMGDTLSIILITPLILVWRQPLHGSMRSWRTLELALLLGLAFLFGQIVFLDWLHDATGPYAKRFLIFIFVAWAAARFGRHGALLILATALTQALCSMLLGVGYFGASLTPSGLVNFWLYYSELVVLGLLLATTISERRASEIKLRTSEGRFAAFMANLPGIAYIKNAEHRFLYANKLFPGAPPMQPADYLGKKLEDFPEYTLPSQTLERAIDTDTQVLNRREAVIVEGPVIRDGNELTMMSIKFPLTDADGRTLIGGIILDVSERKRAENRIRQLTRLYQAQSGVNQHILRLSDESELFPLVCQTAVEFGGMKMAWIGRHNDATGLVEPVARYGAELGYLDGIVISTSADVPEGHGPCGIALREDRSVIFNHYHDNPLTAPWRERALRHDFNAVASFPIRRGGQPVAALMVYSERPDAFDAESIRLLEAISADISFALDNFNREQQRREALHALRDSEQHFRAFFERSMIGMASSSIDQRWLEVNDALCEMLGYTREELLRTSWVDLTHPDDQQADIAQFECAVAGEIDDYEIDKRYLHKNGSVVHARLAVRGLRKVDHSVDYFVVLIQDVTEKKLSEELIWKQANFDALTGLVNRRMLRDRLEQDLKLAHRGGHSVALLFIDLDRFKEVNDTLGHAAGDTLLVEAARRISDCVRESDTVARLGGDEFMVILAQLRDTGTVDVVAKSILTRLLEPFQLDQDSSYVSASIGITLFPNDAGDADSLLKNADQAMYVAKSQGRNRFSHFTNALQQAAQQRLRLITDLRSALANDQFCIHFQPIVELASGHIVKAEALLRWQHPQRGMIGPTEFIALAEETGLVNPIGSWVFREAARWAKRWAGLHGRGVQVSVNKSPVQFRAEADDSRALLDYLAELQLPGNSIVIEITEGLLLNAEAGVIERLRKFREAGIQVAIDDFGTGYSSLSYLKKFDIDYLKIDQSFVCNLAPDSDDLALAEAIIVMAHKLGLKVIAEGVETEPQRALLCAAGCDYAQGYLFSQPLPPEQFEALLGLRQAGGGEPTAL</sequence>
<feature type="domain" description="PAC" evidence="8">
    <location>
        <begin position="375"/>
        <end position="430"/>
    </location>
</feature>
<dbReference type="CDD" id="cd01949">
    <property type="entry name" value="GGDEF"/>
    <property type="match status" value="1"/>
</dbReference>
<dbReference type="SUPFAM" id="SSF55073">
    <property type="entry name" value="Nucleotide cyclase"/>
    <property type="match status" value="1"/>
</dbReference>
<dbReference type="InterPro" id="IPR000160">
    <property type="entry name" value="GGDEF_dom"/>
</dbReference>
<dbReference type="Pfam" id="PF08447">
    <property type="entry name" value="PAS_3"/>
    <property type="match status" value="1"/>
</dbReference>
<evidence type="ECO:0000256" key="1">
    <source>
        <dbReference type="ARBA" id="ARBA00004651"/>
    </source>
</evidence>
<dbReference type="InterPro" id="IPR003018">
    <property type="entry name" value="GAF"/>
</dbReference>
<dbReference type="CDD" id="cd00130">
    <property type="entry name" value="PAS"/>
    <property type="match status" value="1"/>
</dbReference>
<dbReference type="PROSITE" id="PS50112">
    <property type="entry name" value="PAS"/>
    <property type="match status" value="1"/>
</dbReference>
<evidence type="ECO:0000259" key="9">
    <source>
        <dbReference type="PROSITE" id="PS50883"/>
    </source>
</evidence>
<dbReference type="InterPro" id="IPR035965">
    <property type="entry name" value="PAS-like_dom_sf"/>
</dbReference>
<feature type="domain" description="GGDEF" evidence="10">
    <location>
        <begin position="771"/>
        <end position="904"/>
    </location>
</feature>
<evidence type="ECO:0000259" key="8">
    <source>
        <dbReference type="PROSITE" id="PS50113"/>
    </source>
</evidence>
<feature type="transmembrane region" description="Helical" evidence="6">
    <location>
        <begin position="238"/>
        <end position="260"/>
    </location>
</feature>